<sequence>MSLDVQQSNKCRYVYTLSTQNRTGNYHRVLLANQFYFTKEPKSDEILQYTESDLTSLIRTTLFIHVFRVVPRTKINQVIYTGRLQLTTPDQLLLDDDSDSENRDDDDNGYLKLHMYNSIDSLSCCIEQLDTVFGIGFCSVARRPLQSVYCDYRYMLKWRYYEYRYTIVSLPSADDYIKLYQFMNTVNTELSVPSRFLLNNSRDNRILLQSREKRL</sequence>
<reference evidence="1" key="2">
    <citation type="submission" date="2014-03" db="EMBL/GenBank/DDBJ databases">
        <authorList>
            <person name="Cheng R."/>
            <person name="Zhang C.-X."/>
        </authorList>
    </citation>
    <scope>NUCLEOTIDE SEQUENCE</scope>
    <source>
        <strain evidence="1">Hangzhou</strain>
    </source>
</reference>
<accession>X5GY84</accession>
<proteinExistence type="predicted"/>
<protein>
    <submittedName>
        <fullName evidence="1">GrBNV_gp61-like protein</fullName>
    </submittedName>
</protein>
<evidence type="ECO:0000313" key="1">
    <source>
        <dbReference type="EMBL" id="AHW98253.1"/>
    </source>
</evidence>
<dbReference type="EMBL" id="KJ566535">
    <property type="protein sequence ID" value="AHW98253.1"/>
    <property type="molecule type" value="Genomic_DNA"/>
</dbReference>
<name>X5GY84_9VIRU</name>
<reference evidence="1" key="1">
    <citation type="journal article" date="2014" name="J. Virol.">
        <title>Brown planthopper nudivirus DNA integrated in its host genome.</title>
        <authorList>
            <person name="Cheng R.L."/>
            <person name="Xi Y."/>
            <person name="Lou Y.H."/>
            <person name="Wang Z."/>
            <person name="Xu J.Y."/>
            <person name="Xu H.J."/>
            <person name="Zhang C.X."/>
        </authorList>
    </citation>
    <scope>NUCLEOTIDE SEQUENCE</scope>
    <source>
        <strain evidence="1">Hangzhou</strain>
    </source>
</reference>
<organism evidence="1">
    <name type="scientific">Nilaparvata lugens endogenous nudivirus</name>
    <dbReference type="NCBI Taxonomy" id="1487700"/>
    <lineage>
        <taxon>Viruses</taxon>
        <taxon>Viruses incertae sedis</taxon>
        <taxon>Naldaviricetes</taxon>
        <taxon>Lefavirales</taxon>
        <taxon>Nudiviridae</taxon>
    </lineage>
</organism>